<protein>
    <submittedName>
        <fullName evidence="4">Glutathione S-transferase</fullName>
    </submittedName>
</protein>
<evidence type="ECO:0000256" key="1">
    <source>
        <dbReference type="RuleBase" id="RU003494"/>
    </source>
</evidence>
<dbReference type="CDD" id="cd03056">
    <property type="entry name" value="GST_N_4"/>
    <property type="match status" value="1"/>
</dbReference>
<dbReference type="InterPro" id="IPR036249">
    <property type="entry name" value="Thioredoxin-like_sf"/>
</dbReference>
<evidence type="ECO:0000259" key="2">
    <source>
        <dbReference type="PROSITE" id="PS50404"/>
    </source>
</evidence>
<dbReference type="SFLD" id="SFLDG01151">
    <property type="entry name" value="Main.2:_Nu-like"/>
    <property type="match status" value="1"/>
</dbReference>
<dbReference type="SUPFAM" id="SSF52833">
    <property type="entry name" value="Thioredoxin-like"/>
    <property type="match status" value="1"/>
</dbReference>
<dbReference type="SUPFAM" id="SSF47616">
    <property type="entry name" value="GST C-terminal domain-like"/>
    <property type="match status" value="1"/>
</dbReference>
<gene>
    <name evidence="4" type="ORF">H2509_08440</name>
</gene>
<dbReference type="InterPro" id="IPR036282">
    <property type="entry name" value="Glutathione-S-Trfase_C_sf"/>
</dbReference>
<dbReference type="PROSITE" id="PS51354">
    <property type="entry name" value="GLUTAREDOXIN_2"/>
    <property type="match status" value="1"/>
</dbReference>
<dbReference type="AlphaFoldDB" id="A0A839AE13"/>
<feature type="domain" description="GST C-terminal" evidence="3">
    <location>
        <begin position="88"/>
        <end position="206"/>
    </location>
</feature>
<reference evidence="4 5" key="1">
    <citation type="submission" date="2020-07" db="EMBL/GenBank/DDBJ databases">
        <title>Stappia sp., F7233, whole genome shotgun sequencing project.</title>
        <authorList>
            <person name="Jiang S."/>
            <person name="Liu Z.W."/>
            <person name="Du Z.J."/>
        </authorList>
    </citation>
    <scope>NUCLEOTIDE SEQUENCE [LARGE SCALE GENOMIC DNA]</scope>
    <source>
        <strain evidence="4 5">F7233</strain>
    </source>
</reference>
<evidence type="ECO:0000259" key="3">
    <source>
        <dbReference type="PROSITE" id="PS50405"/>
    </source>
</evidence>
<dbReference type="SFLD" id="SFLDS00019">
    <property type="entry name" value="Glutathione_Transferase_(cytos"/>
    <property type="match status" value="1"/>
</dbReference>
<evidence type="ECO:0000313" key="4">
    <source>
        <dbReference type="EMBL" id="MBA5777152.1"/>
    </source>
</evidence>
<feature type="domain" description="GST N-terminal" evidence="2">
    <location>
        <begin position="3"/>
        <end position="84"/>
    </location>
</feature>
<dbReference type="PROSITE" id="PS50404">
    <property type="entry name" value="GST_NTER"/>
    <property type="match status" value="1"/>
</dbReference>
<organism evidence="4 5">
    <name type="scientific">Stappia albiluteola</name>
    <dbReference type="NCBI Taxonomy" id="2758565"/>
    <lineage>
        <taxon>Bacteria</taxon>
        <taxon>Pseudomonadati</taxon>
        <taxon>Pseudomonadota</taxon>
        <taxon>Alphaproteobacteria</taxon>
        <taxon>Hyphomicrobiales</taxon>
        <taxon>Stappiaceae</taxon>
        <taxon>Stappia</taxon>
    </lineage>
</organism>
<evidence type="ECO:0000313" key="5">
    <source>
        <dbReference type="Proteomes" id="UP000541109"/>
    </source>
</evidence>
<dbReference type="CDD" id="cd03206">
    <property type="entry name" value="GST_C_7"/>
    <property type="match status" value="1"/>
</dbReference>
<dbReference type="InterPro" id="IPR040079">
    <property type="entry name" value="Glutathione_S-Trfase"/>
</dbReference>
<dbReference type="Gene3D" id="3.40.30.10">
    <property type="entry name" value="Glutaredoxin"/>
    <property type="match status" value="1"/>
</dbReference>
<dbReference type="GO" id="GO:0016740">
    <property type="term" value="F:transferase activity"/>
    <property type="evidence" value="ECO:0007669"/>
    <property type="project" value="UniProtKB-KW"/>
</dbReference>
<dbReference type="SFLD" id="SFLDG00358">
    <property type="entry name" value="Main_(cytGST)"/>
    <property type="match status" value="1"/>
</dbReference>
<comment type="similarity">
    <text evidence="1">Belongs to the GST superfamily.</text>
</comment>
<dbReference type="InterPro" id="IPR004045">
    <property type="entry name" value="Glutathione_S-Trfase_N"/>
</dbReference>
<dbReference type="EMBL" id="JACFXV010000048">
    <property type="protein sequence ID" value="MBA5777152.1"/>
    <property type="molecule type" value="Genomic_DNA"/>
</dbReference>
<dbReference type="PANTHER" id="PTHR44051">
    <property type="entry name" value="GLUTATHIONE S-TRANSFERASE-RELATED"/>
    <property type="match status" value="1"/>
</dbReference>
<accession>A0A839AE13</accession>
<dbReference type="Gene3D" id="1.20.1050.10">
    <property type="match status" value="1"/>
</dbReference>
<keyword evidence="5" id="KW-1185">Reference proteome</keyword>
<proteinExistence type="inferred from homology"/>
<keyword evidence="4" id="KW-0808">Transferase</keyword>
<dbReference type="Proteomes" id="UP000541109">
    <property type="component" value="Unassembled WGS sequence"/>
</dbReference>
<dbReference type="InterPro" id="IPR004046">
    <property type="entry name" value="GST_C"/>
</dbReference>
<sequence length="206" mass="22589">MTAPIKLYRNPLSGHCHRVELFLSILGQPVEFIDLDMGNGAHLKPDYLALHPFGQVPAIDDNGTAVWDSTAILVYLARKYDKSGRWMPEEKAVEIQQWLSIASHLLANGPAAARLVTVFGANVDHERAKTIAHRLFEGLDKELAGRAFLTGDEATIADIAFYAYTAHAPEGEVSLEPYANIRAWLKRVEALDGFVPMPKTAVGLAA</sequence>
<dbReference type="Pfam" id="PF00043">
    <property type="entry name" value="GST_C"/>
    <property type="match status" value="1"/>
</dbReference>
<dbReference type="Pfam" id="PF02798">
    <property type="entry name" value="GST_N"/>
    <property type="match status" value="1"/>
</dbReference>
<comment type="caution">
    <text evidence="4">The sequence shown here is derived from an EMBL/GenBank/DDBJ whole genome shotgun (WGS) entry which is preliminary data.</text>
</comment>
<name>A0A839AE13_9HYPH</name>
<dbReference type="PROSITE" id="PS50405">
    <property type="entry name" value="GST_CTER"/>
    <property type="match status" value="1"/>
</dbReference>
<dbReference type="InterPro" id="IPR010987">
    <property type="entry name" value="Glutathione-S-Trfase_C-like"/>
</dbReference>
<dbReference type="PANTHER" id="PTHR44051:SF2">
    <property type="entry name" value="HYPOTHETICAL GLUTATHIONE S-TRANSFERASE LIKE PROTEIN"/>
    <property type="match status" value="1"/>
</dbReference>